<dbReference type="SUPFAM" id="SSF53850">
    <property type="entry name" value="Periplasmic binding protein-like II"/>
    <property type="match status" value="1"/>
</dbReference>
<dbReference type="InterPro" id="IPR005119">
    <property type="entry name" value="LysR_subst-bd"/>
</dbReference>
<evidence type="ECO:0000256" key="3">
    <source>
        <dbReference type="ARBA" id="ARBA00023125"/>
    </source>
</evidence>
<proteinExistence type="inferred from homology"/>
<dbReference type="Pfam" id="PF03466">
    <property type="entry name" value="LysR_substrate"/>
    <property type="match status" value="1"/>
</dbReference>
<dbReference type="Gene3D" id="3.40.190.290">
    <property type="match status" value="1"/>
</dbReference>
<dbReference type="InterPro" id="IPR036390">
    <property type="entry name" value="WH_DNA-bd_sf"/>
</dbReference>
<sequence>MQPHPTLDQFQVFLAVVEKGSFSAASRALNRTQSVISYTIANLEAQLGVALFGRSGTKRPQLTEAGRSVLEDARRLLGDLDLMRARVKALNEGLEGELPIAISSAVPSDIVVAVLRAFRNLYPTVSVNVTVGTLGIVMDAVITGRATVGFGGSMATGNHQIVSERIGHSAMIPVAAPDHPLGMLARTISVADVRDETQLVVYDASGLTKGRDFNVFSLKTWRVSDNATKHQFICGGLGWGGLPASLVKGDIADGRLVPLAFPAFDQGEYPIYAIHNVANPPGPAARWLTAEVRARLSSEFHSLNGVGSDP</sequence>
<feature type="domain" description="HTH lysR-type" evidence="5">
    <location>
        <begin position="5"/>
        <end position="63"/>
    </location>
</feature>
<gene>
    <name evidence="6" type="ORF">A8M32_05785</name>
</gene>
<evidence type="ECO:0000256" key="1">
    <source>
        <dbReference type="ARBA" id="ARBA00009437"/>
    </source>
</evidence>
<comment type="caution">
    <text evidence="6">The sequence shown here is derived from an EMBL/GenBank/DDBJ whole genome shotgun (WGS) entry which is preliminary data.</text>
</comment>
<keyword evidence="7" id="KW-1185">Reference proteome</keyword>
<evidence type="ECO:0000313" key="7">
    <source>
        <dbReference type="Proteomes" id="UP000094342"/>
    </source>
</evidence>
<evidence type="ECO:0000259" key="5">
    <source>
        <dbReference type="PROSITE" id="PS50931"/>
    </source>
</evidence>
<dbReference type="STRING" id="1752398.A8M32_05785"/>
<dbReference type="InterPro" id="IPR000847">
    <property type="entry name" value="LysR_HTH_N"/>
</dbReference>
<dbReference type="FunFam" id="1.10.10.10:FF:000001">
    <property type="entry name" value="LysR family transcriptional regulator"/>
    <property type="match status" value="1"/>
</dbReference>
<evidence type="ECO:0000256" key="4">
    <source>
        <dbReference type="ARBA" id="ARBA00023163"/>
    </source>
</evidence>
<dbReference type="PROSITE" id="PS50931">
    <property type="entry name" value="HTH_LYSR"/>
    <property type="match status" value="1"/>
</dbReference>
<comment type="similarity">
    <text evidence="1">Belongs to the LysR transcriptional regulatory family.</text>
</comment>
<dbReference type="PANTHER" id="PTHR30126:SF91">
    <property type="entry name" value="LYSR FAMILY TRANSCRIPTIONAL REGULATOR"/>
    <property type="match status" value="1"/>
</dbReference>
<dbReference type="Gene3D" id="1.10.10.10">
    <property type="entry name" value="Winged helix-like DNA-binding domain superfamily/Winged helix DNA-binding domain"/>
    <property type="match status" value="1"/>
</dbReference>
<dbReference type="PRINTS" id="PR00039">
    <property type="entry name" value="HTHLYSR"/>
</dbReference>
<dbReference type="Pfam" id="PF00126">
    <property type="entry name" value="HTH_1"/>
    <property type="match status" value="1"/>
</dbReference>
<dbReference type="Proteomes" id="UP000094342">
    <property type="component" value="Unassembled WGS sequence"/>
</dbReference>
<dbReference type="RefSeq" id="WP_069457456.1">
    <property type="nucleotide sequence ID" value="NZ_CP034911.1"/>
</dbReference>
<dbReference type="PANTHER" id="PTHR30126">
    <property type="entry name" value="HTH-TYPE TRANSCRIPTIONAL REGULATOR"/>
    <property type="match status" value="1"/>
</dbReference>
<protein>
    <submittedName>
        <fullName evidence="6">LysR family transcriptional regulator</fullName>
    </submittedName>
</protein>
<dbReference type="SUPFAM" id="SSF46785">
    <property type="entry name" value="Winged helix' DNA-binding domain"/>
    <property type="match status" value="1"/>
</dbReference>
<evidence type="ECO:0000313" key="6">
    <source>
        <dbReference type="EMBL" id="ODR92325.1"/>
    </source>
</evidence>
<accession>A0A1E3VFJ6</accession>
<dbReference type="InterPro" id="IPR036388">
    <property type="entry name" value="WH-like_DNA-bd_sf"/>
</dbReference>
<dbReference type="GO" id="GO:0003700">
    <property type="term" value="F:DNA-binding transcription factor activity"/>
    <property type="evidence" value="ECO:0007669"/>
    <property type="project" value="InterPro"/>
</dbReference>
<dbReference type="AlphaFoldDB" id="A0A1E3VFJ6"/>
<dbReference type="GO" id="GO:0000976">
    <property type="term" value="F:transcription cis-regulatory region binding"/>
    <property type="evidence" value="ECO:0007669"/>
    <property type="project" value="TreeGrafter"/>
</dbReference>
<keyword evidence="4" id="KW-0804">Transcription</keyword>
<evidence type="ECO:0000256" key="2">
    <source>
        <dbReference type="ARBA" id="ARBA00023015"/>
    </source>
</evidence>
<reference evidence="7" key="1">
    <citation type="submission" date="2016-05" db="EMBL/GenBank/DDBJ databases">
        <authorList>
            <person name="Li Y."/>
        </authorList>
    </citation>
    <scope>NUCLEOTIDE SEQUENCE [LARGE SCALE GENOMIC DNA]</scope>
    <source>
        <strain evidence="7">YIC4027</strain>
    </source>
</reference>
<name>A0A1E3VFJ6_9HYPH</name>
<organism evidence="6 7">
    <name type="scientific">Sinorhizobium alkalisoli</name>
    <dbReference type="NCBI Taxonomy" id="1752398"/>
    <lineage>
        <taxon>Bacteria</taxon>
        <taxon>Pseudomonadati</taxon>
        <taxon>Pseudomonadota</taxon>
        <taxon>Alphaproteobacteria</taxon>
        <taxon>Hyphomicrobiales</taxon>
        <taxon>Rhizobiaceae</taxon>
        <taxon>Sinorhizobium/Ensifer group</taxon>
        <taxon>Sinorhizobium</taxon>
    </lineage>
</organism>
<dbReference type="EMBL" id="LYBW01000045">
    <property type="protein sequence ID" value="ODR92325.1"/>
    <property type="molecule type" value="Genomic_DNA"/>
</dbReference>
<keyword evidence="3" id="KW-0238">DNA-binding</keyword>
<dbReference type="OrthoDB" id="196624at2"/>
<keyword evidence="2" id="KW-0805">Transcription regulation</keyword>